<dbReference type="SUPFAM" id="SSF53756">
    <property type="entry name" value="UDP-Glycosyltransferase/glycogen phosphorylase"/>
    <property type="match status" value="1"/>
</dbReference>
<name>A0A9E5A1S1_9EURY</name>
<keyword evidence="1" id="KW-0808">Transferase</keyword>
<dbReference type="PANTHER" id="PTHR46401:SF2">
    <property type="entry name" value="GLYCOSYLTRANSFERASE WBBK-RELATED"/>
    <property type="match status" value="1"/>
</dbReference>
<dbReference type="InterPro" id="IPR015393">
    <property type="entry name" value="DUF1972"/>
</dbReference>
<dbReference type="Proteomes" id="UP001068021">
    <property type="component" value="Unassembled WGS sequence"/>
</dbReference>
<proteinExistence type="predicted"/>
<dbReference type="EMBL" id="JAPVER010000020">
    <property type="protein sequence ID" value="MCZ3367523.1"/>
    <property type="molecule type" value="Genomic_DNA"/>
</dbReference>
<dbReference type="PANTHER" id="PTHR46401">
    <property type="entry name" value="GLYCOSYLTRANSFERASE WBBK-RELATED"/>
    <property type="match status" value="1"/>
</dbReference>
<dbReference type="GO" id="GO:0016757">
    <property type="term" value="F:glycosyltransferase activity"/>
    <property type="evidence" value="ECO:0007669"/>
    <property type="project" value="InterPro"/>
</dbReference>
<evidence type="ECO:0000313" key="5">
    <source>
        <dbReference type="EMBL" id="MCZ3373329.1"/>
    </source>
</evidence>
<reference evidence="4" key="1">
    <citation type="submission" date="2022-12" db="EMBL/GenBank/DDBJ databases">
        <title>Reclassification of two methanogenic archaea species isolated from the Kolyma lowland permafrost.</title>
        <authorList>
            <person name="Trubitsyn V.E."/>
            <person name="Rivkina E.M."/>
            <person name="Shcherbakova V.A."/>
        </authorList>
    </citation>
    <scope>NUCLEOTIDE SEQUENCE</scope>
    <source>
        <strain evidence="4">M2</strain>
        <strain evidence="5">MK4</strain>
    </source>
</reference>
<evidence type="ECO:0000313" key="4">
    <source>
        <dbReference type="EMBL" id="MCZ3367523.1"/>
    </source>
</evidence>
<keyword evidence="6" id="KW-1185">Reference proteome</keyword>
<gene>
    <name evidence="5" type="ORF">O3H35_11850</name>
    <name evidence="4" type="ORF">O3H54_16640</name>
</gene>
<sequence>MNDTEKPSIAIIGSRGIPNRYGGFEKFAEIISTELVKKGNNVYVSCEYAPDPKNSEYNGVHLFYFPIKPPKINLFRIIYEFLYDGYSLLWASKNADYVYMLGYSAAIFFFIPKLFGKSLWVNPDGIEWRRNKFNSLVKFLLKLSEKIAVFWADELIADSKEIKKYLDNRYNTNSIYISYGASEIQNVKWDSEKLSDCLKGVKINPSYYLVVARLEPENNIDIIVEGYLKSKTEKPLIVVGNFADLRYEHEINEILNSAPEDKKIIFTGGIYDMELLNMLRQNCSAYIHGHSVGGTNPSLLEAMVSKNLIIAHDNVFNREVCDKYSVYFNNSNELKASFDLVESQEFNNLECREGVFDRVKKVYSWDKIVDQYNALITSVTTGNEVNSEMILSKNSK</sequence>
<evidence type="ECO:0000259" key="3">
    <source>
        <dbReference type="Pfam" id="PF09314"/>
    </source>
</evidence>
<dbReference type="Proteomes" id="UP001074446">
    <property type="component" value="Unassembled WGS sequence"/>
</dbReference>
<dbReference type="AlphaFoldDB" id="A0A9E5A1S1"/>
<evidence type="ECO:0000259" key="2">
    <source>
        <dbReference type="Pfam" id="PF00534"/>
    </source>
</evidence>
<dbReference type="Pfam" id="PF09314">
    <property type="entry name" value="DUF1972"/>
    <property type="match status" value="1"/>
</dbReference>
<protein>
    <submittedName>
        <fullName evidence="4">DUF1972 domain-containing protein</fullName>
    </submittedName>
</protein>
<dbReference type="EMBL" id="JAPVES010000030">
    <property type="protein sequence ID" value="MCZ3373329.1"/>
    <property type="molecule type" value="Genomic_DNA"/>
</dbReference>
<dbReference type="InterPro" id="IPR001296">
    <property type="entry name" value="Glyco_trans_1"/>
</dbReference>
<evidence type="ECO:0000313" key="6">
    <source>
        <dbReference type="Proteomes" id="UP001068021"/>
    </source>
</evidence>
<evidence type="ECO:0000256" key="1">
    <source>
        <dbReference type="ARBA" id="ARBA00022679"/>
    </source>
</evidence>
<organism evidence="4 6">
    <name type="scientific">Methanobacterium veterum</name>
    <dbReference type="NCBI Taxonomy" id="408577"/>
    <lineage>
        <taxon>Archaea</taxon>
        <taxon>Methanobacteriati</taxon>
        <taxon>Methanobacteriota</taxon>
        <taxon>Methanomada group</taxon>
        <taxon>Methanobacteria</taxon>
        <taxon>Methanobacteriales</taxon>
        <taxon>Methanobacteriaceae</taxon>
        <taxon>Methanobacterium</taxon>
    </lineage>
</organism>
<feature type="domain" description="Glycosyl transferase family 1" evidence="2">
    <location>
        <begin position="204"/>
        <end position="345"/>
    </location>
</feature>
<comment type="caution">
    <text evidence="4">The sequence shown here is derived from an EMBL/GenBank/DDBJ whole genome shotgun (WGS) entry which is preliminary data.</text>
</comment>
<dbReference type="Gene3D" id="3.40.50.2000">
    <property type="entry name" value="Glycogen Phosphorylase B"/>
    <property type="match status" value="2"/>
</dbReference>
<accession>A0A9E5A1S1</accession>
<dbReference type="RefSeq" id="WP_052379780.1">
    <property type="nucleotide sequence ID" value="NZ_JAPVER010000020.1"/>
</dbReference>
<dbReference type="Pfam" id="PF00534">
    <property type="entry name" value="Glycos_transf_1"/>
    <property type="match status" value="1"/>
</dbReference>
<feature type="domain" description="DUF1972" evidence="3">
    <location>
        <begin position="9"/>
        <end position="181"/>
    </location>
</feature>